<dbReference type="PROSITE" id="PS00108">
    <property type="entry name" value="PROTEIN_KINASE_ST"/>
    <property type="match status" value="1"/>
</dbReference>
<dbReference type="InterPro" id="IPR042095">
    <property type="entry name" value="SUMF_sf"/>
</dbReference>
<dbReference type="InterPro" id="IPR005532">
    <property type="entry name" value="SUMF_dom"/>
</dbReference>
<dbReference type="Proteomes" id="UP001431449">
    <property type="component" value="Unassembled WGS sequence"/>
</dbReference>
<comment type="caution">
    <text evidence="8">The sequence shown here is derived from an EMBL/GenBank/DDBJ whole genome shotgun (WGS) entry which is preliminary data.</text>
</comment>
<keyword evidence="3 8" id="KW-0418">Kinase</keyword>
<dbReference type="Gene3D" id="3.90.1580.10">
    <property type="entry name" value="paralog of FGE (formylglycine-generating enzyme)"/>
    <property type="match status" value="1"/>
</dbReference>
<keyword evidence="2 5" id="KW-0547">Nucleotide-binding</keyword>
<organism evidence="8 9">
    <name type="scientific">Pseudomarimonas salicorniae</name>
    <dbReference type="NCBI Taxonomy" id="2933270"/>
    <lineage>
        <taxon>Bacteria</taxon>
        <taxon>Pseudomonadati</taxon>
        <taxon>Pseudomonadota</taxon>
        <taxon>Gammaproteobacteria</taxon>
        <taxon>Lysobacterales</taxon>
        <taxon>Lysobacteraceae</taxon>
        <taxon>Pseudomarimonas</taxon>
    </lineage>
</organism>
<reference evidence="8" key="1">
    <citation type="submission" date="2022-04" db="EMBL/GenBank/DDBJ databases">
        <title>Lysobacter sp. CAU 1642 isolated from sea sand.</title>
        <authorList>
            <person name="Kim W."/>
        </authorList>
    </citation>
    <scope>NUCLEOTIDE SEQUENCE</scope>
    <source>
        <strain evidence="8">CAU 1642</strain>
    </source>
</reference>
<dbReference type="SUPFAM" id="SSF56436">
    <property type="entry name" value="C-type lectin-like"/>
    <property type="match status" value="1"/>
</dbReference>
<dbReference type="EMBL" id="JALNMH010000011">
    <property type="protein sequence ID" value="MCK7594717.1"/>
    <property type="molecule type" value="Genomic_DNA"/>
</dbReference>
<evidence type="ECO:0000313" key="8">
    <source>
        <dbReference type="EMBL" id="MCK7594717.1"/>
    </source>
</evidence>
<dbReference type="CDD" id="cd14014">
    <property type="entry name" value="STKc_PknB_like"/>
    <property type="match status" value="1"/>
</dbReference>
<name>A0ABT0GL02_9GAMM</name>
<keyword evidence="4 5" id="KW-0067">ATP-binding</keyword>
<dbReference type="InterPro" id="IPR017441">
    <property type="entry name" value="Protein_kinase_ATP_BS"/>
</dbReference>
<dbReference type="PANTHER" id="PTHR43289">
    <property type="entry name" value="MITOGEN-ACTIVATED PROTEIN KINASE KINASE KINASE 20-RELATED"/>
    <property type="match status" value="1"/>
</dbReference>
<feature type="compositionally biased region" description="Low complexity" evidence="6">
    <location>
        <begin position="318"/>
        <end position="334"/>
    </location>
</feature>
<dbReference type="InterPro" id="IPR000719">
    <property type="entry name" value="Prot_kinase_dom"/>
</dbReference>
<accession>A0ABT0GL02</accession>
<feature type="binding site" evidence="5">
    <location>
        <position position="56"/>
    </location>
    <ligand>
        <name>ATP</name>
        <dbReference type="ChEBI" id="CHEBI:30616"/>
    </ligand>
</feature>
<evidence type="ECO:0000256" key="5">
    <source>
        <dbReference type="PROSITE-ProRule" id="PRU10141"/>
    </source>
</evidence>
<keyword evidence="1" id="KW-0808">Transferase</keyword>
<feature type="domain" description="Protein kinase" evidence="7">
    <location>
        <begin position="27"/>
        <end position="285"/>
    </location>
</feature>
<dbReference type="Pfam" id="PF00069">
    <property type="entry name" value="Pkinase"/>
    <property type="match status" value="1"/>
</dbReference>
<dbReference type="Gene3D" id="1.10.510.10">
    <property type="entry name" value="Transferase(Phosphotransferase) domain 1"/>
    <property type="match status" value="1"/>
</dbReference>
<dbReference type="InterPro" id="IPR016187">
    <property type="entry name" value="CTDL_fold"/>
</dbReference>
<dbReference type="GO" id="GO:0016301">
    <property type="term" value="F:kinase activity"/>
    <property type="evidence" value="ECO:0007669"/>
    <property type="project" value="UniProtKB-KW"/>
</dbReference>
<dbReference type="RefSeq" id="WP_248210322.1">
    <property type="nucleotide sequence ID" value="NZ_JALNMH010000011.1"/>
</dbReference>
<evidence type="ECO:0000256" key="4">
    <source>
        <dbReference type="ARBA" id="ARBA00022840"/>
    </source>
</evidence>
<dbReference type="PROSITE" id="PS50011">
    <property type="entry name" value="PROTEIN_KINASE_DOM"/>
    <property type="match status" value="1"/>
</dbReference>
<feature type="region of interest" description="Disordered" evidence="6">
    <location>
        <begin position="315"/>
        <end position="346"/>
    </location>
</feature>
<sequence>MAAPQPEYSPEELHELLSGLMPEIPGYRVLRLLGRGGMSYVYLGVQESLDRQVAIKVIQPEALRDEISKLRFEREAQIIAKLQHPCIVGIYEIGRTEHGLLYYVLPYLSKGHLGQRDLRDDQRAIVEVLRALLWALDYAHGRGVVHRDVKAENVLFDNADRPLLTDFGIALSRRDRSRVTGRGLAVGSGGHMAPEQARGESVDGRADLYSLGILTFEMLTGYLPYKNSDPLGLALMHAVDPLPALPEALAHWQPFIHRAMGKLPKDRYPDARAMMVALDEVEAAIHRLGLPESPGAGSRQSWHALGNWARATRERHQAQLAAAASTEPAATADPQPEPPQEPNPASRALAARVQNLRRRADESTAHLREQSRLVGARARASLRGIDRNRIGQATAVIALLAAGLLIWRLWPEAQAPAPTAFETPANGVVTQELPDRAADAAPPGPEAAGTGADRFEPIQLEQESASGEPDAPDPLAELPADERLLAFAEEQIARRSLSQPPGNNAYESLLAAESLSADPARLAELGDAWLQAATPYIAGALAEGRDDSALALLERGRELARRLRLQDAPALGALREALSTPLIARFEALTRARDVDALATLKARILTLGLPSEWFEPHWSRKLILARPGEPLPGAPQWRLVSLPEGRQAGLAMLSTPVSVSEYAAFARDSGRGPANCRVRTAMLTLKKRSWQDPGFAQQGDHPVVCVSPADARAYASWLGAREGATVRLPAGAEWNRLAGHGVACAPGASCSREGTRGGAQSAASALGIHASRGNVREWVAEPGAAQRGESWRDVVDRRAGRGDDALDASRGYDDIGFRVVRSVPAAELEVAIPPRR</sequence>
<evidence type="ECO:0000256" key="6">
    <source>
        <dbReference type="SAM" id="MobiDB-lite"/>
    </source>
</evidence>
<gene>
    <name evidence="8" type="ORF">M0G41_13675</name>
</gene>
<dbReference type="PANTHER" id="PTHR43289:SF6">
    <property type="entry name" value="SERINE_THREONINE-PROTEIN KINASE NEKL-3"/>
    <property type="match status" value="1"/>
</dbReference>
<keyword evidence="9" id="KW-1185">Reference proteome</keyword>
<dbReference type="InterPro" id="IPR008271">
    <property type="entry name" value="Ser/Thr_kinase_AS"/>
</dbReference>
<dbReference type="Pfam" id="PF03781">
    <property type="entry name" value="FGE-sulfatase"/>
    <property type="match status" value="1"/>
</dbReference>
<dbReference type="SUPFAM" id="SSF56112">
    <property type="entry name" value="Protein kinase-like (PK-like)"/>
    <property type="match status" value="1"/>
</dbReference>
<evidence type="ECO:0000256" key="3">
    <source>
        <dbReference type="ARBA" id="ARBA00022777"/>
    </source>
</evidence>
<evidence type="ECO:0000313" key="9">
    <source>
        <dbReference type="Proteomes" id="UP001431449"/>
    </source>
</evidence>
<dbReference type="InterPro" id="IPR011009">
    <property type="entry name" value="Kinase-like_dom_sf"/>
</dbReference>
<dbReference type="SMART" id="SM00220">
    <property type="entry name" value="S_TKc"/>
    <property type="match status" value="1"/>
</dbReference>
<protein>
    <submittedName>
        <fullName evidence="8">Bifunctional serine/threonine-protein kinase/formylglycine-generating enzyme family protein</fullName>
    </submittedName>
</protein>
<dbReference type="Gene3D" id="3.30.200.20">
    <property type="entry name" value="Phosphorylase Kinase, domain 1"/>
    <property type="match status" value="1"/>
</dbReference>
<evidence type="ECO:0000256" key="1">
    <source>
        <dbReference type="ARBA" id="ARBA00022679"/>
    </source>
</evidence>
<evidence type="ECO:0000259" key="7">
    <source>
        <dbReference type="PROSITE" id="PS50011"/>
    </source>
</evidence>
<proteinExistence type="predicted"/>
<dbReference type="PROSITE" id="PS00107">
    <property type="entry name" value="PROTEIN_KINASE_ATP"/>
    <property type="match status" value="1"/>
</dbReference>
<evidence type="ECO:0000256" key="2">
    <source>
        <dbReference type="ARBA" id="ARBA00022741"/>
    </source>
</evidence>